<dbReference type="PANTHER" id="PTHR13357">
    <property type="entry name" value="SH3 ADAPTER PROTEIN SPIN90 NCK INTERACTING PROTEIN WITH SH3 DOMAIN"/>
    <property type="match status" value="1"/>
</dbReference>
<gene>
    <name evidence="2" type="ORF">P43SY_004526</name>
</gene>
<reference evidence="2" key="1">
    <citation type="submission" date="2021-12" db="EMBL/GenBank/DDBJ databases">
        <title>Prjna785345.</title>
        <authorList>
            <person name="Rujirawat T."/>
            <person name="Krajaejun T."/>
        </authorList>
    </citation>
    <scope>NUCLEOTIDE SEQUENCE</scope>
    <source>
        <strain evidence="2">Pi057C3</strain>
    </source>
</reference>
<protein>
    <recommendedName>
        <fullName evidence="1">SPIN90/Ldb17 leucine-rich domain-containing protein</fullName>
    </recommendedName>
</protein>
<evidence type="ECO:0000313" key="3">
    <source>
        <dbReference type="Proteomes" id="UP001209570"/>
    </source>
</evidence>
<dbReference type="InterPro" id="IPR018556">
    <property type="entry name" value="SPIN90/Ldb17_LRD"/>
</dbReference>
<keyword evidence="3" id="KW-1185">Reference proteome</keyword>
<name>A0AAD5MG86_PYTIN</name>
<accession>A0AAD5MG86</accession>
<organism evidence="2 3">
    <name type="scientific">Pythium insidiosum</name>
    <name type="common">Pythiosis disease agent</name>
    <dbReference type="NCBI Taxonomy" id="114742"/>
    <lineage>
        <taxon>Eukaryota</taxon>
        <taxon>Sar</taxon>
        <taxon>Stramenopiles</taxon>
        <taxon>Oomycota</taxon>
        <taxon>Peronosporomycetes</taxon>
        <taxon>Pythiales</taxon>
        <taxon>Pythiaceae</taxon>
        <taxon>Pythium</taxon>
    </lineage>
</organism>
<dbReference type="AlphaFoldDB" id="A0AAD5MG86"/>
<dbReference type="PANTHER" id="PTHR13357:SF1">
    <property type="entry name" value="NCK-INTERACTING PROTEIN WITH SH3 DOMAIN"/>
    <property type="match status" value="1"/>
</dbReference>
<dbReference type="InterPro" id="IPR030125">
    <property type="entry name" value="SPIN90/Ldb17"/>
</dbReference>
<dbReference type="GO" id="GO:0071933">
    <property type="term" value="F:Arp2/3 complex binding"/>
    <property type="evidence" value="ECO:0007669"/>
    <property type="project" value="TreeGrafter"/>
</dbReference>
<dbReference type="GO" id="GO:0006897">
    <property type="term" value="P:endocytosis"/>
    <property type="evidence" value="ECO:0007669"/>
    <property type="project" value="TreeGrafter"/>
</dbReference>
<evidence type="ECO:0000313" key="2">
    <source>
        <dbReference type="EMBL" id="KAJ0406701.1"/>
    </source>
</evidence>
<comment type="caution">
    <text evidence="2">The sequence shown here is derived from an EMBL/GenBank/DDBJ whole genome shotgun (WGS) entry which is preliminary data.</text>
</comment>
<evidence type="ECO:0000259" key="1">
    <source>
        <dbReference type="Pfam" id="PF09431"/>
    </source>
</evidence>
<dbReference type="Pfam" id="PF09431">
    <property type="entry name" value="SPIN90_LRD"/>
    <property type="match status" value="1"/>
</dbReference>
<dbReference type="Proteomes" id="UP001209570">
    <property type="component" value="Unassembled WGS sequence"/>
</dbReference>
<sequence length="346" mass="39263">MLLKGLVDSPPDQSETLRHLEAIERRLHVCRDGSDWEVALSADHDQILRDLWELLLDVVCSPLWLRIRAAELLNVCFTLRQDYLRVDAPNAHWIRSIVSSTCQILDELDPRHKDDSTNLFHWLAFLDHLLSATADSRVFARAFRHSTYASMLSKMVRLLGLCSTRVFAATTVCLAAFHDHERRLARETANASASVLLDTVLSETTREGNQHVGGALLHVINSCGCPCPESRLAQLHKVLQLLLDILRHPQVFRVVFVNDFKVLVDIVLRECTDLPLDDALRLEYLRLLDVVIASPLYLDAHFYRKAELLKLLEDLLAAGTIEDVGVPMEVTQCAKDILLERIDRLD</sequence>
<dbReference type="EMBL" id="JAKCXM010000029">
    <property type="protein sequence ID" value="KAJ0406701.1"/>
    <property type="molecule type" value="Genomic_DNA"/>
</dbReference>
<proteinExistence type="predicted"/>
<feature type="domain" description="SPIN90/Ldb17 leucine-rich" evidence="1">
    <location>
        <begin position="206"/>
        <end position="306"/>
    </location>
</feature>